<keyword evidence="4 5" id="KW-0539">Nucleus</keyword>
<evidence type="ECO:0000256" key="1">
    <source>
        <dbReference type="ARBA" id="ARBA00004046"/>
    </source>
</evidence>
<dbReference type="GO" id="GO:0005730">
    <property type="term" value="C:nucleolus"/>
    <property type="evidence" value="ECO:0007669"/>
    <property type="project" value="UniProtKB-SubCell"/>
</dbReference>
<dbReference type="InterPro" id="IPR043164">
    <property type="entry name" value="Ribosomal_uL10-like_insert_sf"/>
</dbReference>
<reference evidence="7" key="1">
    <citation type="submission" date="2021-01" db="EMBL/GenBank/DDBJ databases">
        <authorList>
            <person name="Corre E."/>
            <person name="Pelletier E."/>
            <person name="Niang G."/>
            <person name="Scheremetjew M."/>
            <person name="Finn R."/>
            <person name="Kale V."/>
            <person name="Holt S."/>
            <person name="Cochrane G."/>
            <person name="Meng A."/>
            <person name="Brown T."/>
            <person name="Cohen L."/>
        </authorList>
    </citation>
    <scope>NUCLEOTIDE SEQUENCE</scope>
    <source>
        <strain evidence="7">CCMP281</strain>
    </source>
</reference>
<gene>
    <name evidence="7" type="ORF">HERI1096_LOCUS35493</name>
</gene>
<dbReference type="GO" id="GO:0006364">
    <property type="term" value="P:rRNA processing"/>
    <property type="evidence" value="ECO:0007669"/>
    <property type="project" value="TreeGrafter"/>
</dbReference>
<dbReference type="Gene3D" id="3.30.70.1730">
    <property type="match status" value="1"/>
</dbReference>
<dbReference type="PANTHER" id="PTHR45841:SF1">
    <property type="entry name" value="MRNA TURNOVER PROTEIN 4 HOMOLOG"/>
    <property type="match status" value="1"/>
</dbReference>
<dbReference type="Pfam" id="PF17777">
    <property type="entry name" value="RL10P_insert"/>
    <property type="match status" value="1"/>
</dbReference>
<dbReference type="SUPFAM" id="SSF160369">
    <property type="entry name" value="Ribosomal protein L10-like"/>
    <property type="match status" value="1"/>
</dbReference>
<keyword evidence="3 5" id="KW-0963">Cytoplasm</keyword>
<evidence type="ECO:0000256" key="2">
    <source>
        <dbReference type="ARBA" id="ARBA00008889"/>
    </source>
</evidence>
<dbReference type="InterPro" id="IPR051742">
    <property type="entry name" value="Ribosome_Assembly_uL10"/>
</dbReference>
<evidence type="ECO:0000256" key="3">
    <source>
        <dbReference type="ARBA" id="ARBA00022490"/>
    </source>
</evidence>
<feature type="domain" description="Large ribosomal subunit protein uL10-like insertion" evidence="6">
    <location>
        <begin position="126"/>
        <end position="196"/>
    </location>
</feature>
<dbReference type="EMBL" id="HBHX01064149">
    <property type="protein sequence ID" value="CAE0144759.1"/>
    <property type="molecule type" value="Transcribed_RNA"/>
</dbReference>
<dbReference type="GO" id="GO:0000956">
    <property type="term" value="P:nuclear-transcribed mRNA catabolic process"/>
    <property type="evidence" value="ECO:0007669"/>
    <property type="project" value="TreeGrafter"/>
</dbReference>
<evidence type="ECO:0000256" key="5">
    <source>
        <dbReference type="RuleBase" id="RU364039"/>
    </source>
</evidence>
<dbReference type="CDD" id="cd05796">
    <property type="entry name" value="Ribosomal_P0_like"/>
    <property type="match status" value="1"/>
</dbReference>
<evidence type="ECO:0000259" key="6">
    <source>
        <dbReference type="Pfam" id="PF17777"/>
    </source>
</evidence>
<proteinExistence type="inferred from homology"/>
<dbReference type="InterPro" id="IPR040637">
    <property type="entry name" value="Ribosomal_uL10-like_insert"/>
</dbReference>
<dbReference type="AlphaFoldDB" id="A0A7S3FFE3"/>
<keyword evidence="5" id="KW-0690">Ribosome biogenesis</keyword>
<comment type="function">
    <text evidence="1 5">Component of the ribosome assembly machinery. Nuclear paralog of the ribosomal protein P0, it binds pre-60S subunits at an early stage of assembly in the nucleolus, and is replaced by P0 in cytoplasmic pre-60S subunits and mature 80S ribosomes.</text>
</comment>
<dbReference type="Gene3D" id="3.90.105.20">
    <property type="match status" value="1"/>
</dbReference>
<dbReference type="GO" id="GO:0003723">
    <property type="term" value="F:RNA binding"/>
    <property type="evidence" value="ECO:0007669"/>
    <property type="project" value="TreeGrafter"/>
</dbReference>
<dbReference type="InterPro" id="IPR001790">
    <property type="entry name" value="Ribosomal_uL10"/>
</dbReference>
<dbReference type="PANTHER" id="PTHR45841">
    <property type="entry name" value="MRNA TURNOVER PROTEIN 4 MRTO4"/>
    <property type="match status" value="1"/>
</dbReference>
<evidence type="ECO:0000313" key="7">
    <source>
        <dbReference type="EMBL" id="CAE0144759.1"/>
    </source>
</evidence>
<dbReference type="GO" id="GO:0005737">
    <property type="term" value="C:cytoplasm"/>
    <property type="evidence" value="ECO:0007669"/>
    <property type="project" value="UniProtKB-SubCell"/>
</dbReference>
<organism evidence="7">
    <name type="scientific">Haptolina ericina</name>
    <dbReference type="NCBI Taxonomy" id="156174"/>
    <lineage>
        <taxon>Eukaryota</taxon>
        <taxon>Haptista</taxon>
        <taxon>Haptophyta</taxon>
        <taxon>Prymnesiophyceae</taxon>
        <taxon>Prymnesiales</taxon>
        <taxon>Prymnesiaceae</taxon>
        <taxon>Haptolina</taxon>
    </lineage>
</organism>
<dbReference type="InterPro" id="IPR043141">
    <property type="entry name" value="Ribosomal_uL10-like_sf"/>
</dbReference>
<comment type="subcellular location">
    <subcellularLocation>
        <location evidence="5">Cytoplasm</location>
    </subcellularLocation>
    <subcellularLocation>
        <location evidence="5">Nucleus</location>
        <location evidence="5">Nucleolus</location>
    </subcellularLocation>
</comment>
<sequence length="221" mass="24674">MPKSKRERKITLSKTQKKGRARKESIIEEVRECVDKFGALYVFSADNMRNSALKSVRARLTGSRIFFGRTKLLAAALGKQPSEEYRDGLSEAAAMLRGHEAGMLFTDEPHEAIAKALSESEVEDFARSGDHAIQEVALEAGPMEAFPHNMEPYLRKLGLPTRLVNGTVCLACRHVVCREGDALSADQTQILQLLKIKMSTFRLTLRCRWSDGDLQVLDHGD</sequence>
<evidence type="ECO:0000256" key="4">
    <source>
        <dbReference type="ARBA" id="ARBA00023242"/>
    </source>
</evidence>
<dbReference type="FunFam" id="3.90.105.20:FF:000003">
    <property type="entry name" value="Ribosome assembly factor mrt4"/>
    <property type="match status" value="1"/>
</dbReference>
<comment type="similarity">
    <text evidence="2 5">Belongs to the universal ribosomal protein uL10 family.</text>
</comment>
<dbReference type="GO" id="GO:0030687">
    <property type="term" value="C:preribosome, large subunit precursor"/>
    <property type="evidence" value="ECO:0007669"/>
    <property type="project" value="TreeGrafter"/>
</dbReference>
<dbReference type="GO" id="GO:0000027">
    <property type="term" value="P:ribosomal large subunit assembly"/>
    <property type="evidence" value="ECO:0007669"/>
    <property type="project" value="InterPro"/>
</dbReference>
<dbReference type="InterPro" id="IPR033867">
    <property type="entry name" value="Mrt4"/>
</dbReference>
<protein>
    <recommendedName>
        <fullName evidence="5">Ribosome assembly factor mrt4</fullName>
    </recommendedName>
</protein>
<dbReference type="Pfam" id="PF00466">
    <property type="entry name" value="Ribosomal_L10"/>
    <property type="match status" value="1"/>
</dbReference>
<comment type="subunit">
    <text evidence="5">Associates with the pre-60S ribosomal particle.</text>
</comment>
<name>A0A7S3FFE3_9EUKA</name>
<accession>A0A7S3FFE3</accession>